<organism evidence="1 2">
    <name type="scientific">Pirellulimonas nuda</name>
    <dbReference type="NCBI Taxonomy" id="2528009"/>
    <lineage>
        <taxon>Bacteria</taxon>
        <taxon>Pseudomonadati</taxon>
        <taxon>Planctomycetota</taxon>
        <taxon>Planctomycetia</taxon>
        <taxon>Pirellulales</taxon>
        <taxon>Lacipirellulaceae</taxon>
        <taxon>Pirellulimonas</taxon>
    </lineage>
</organism>
<name>A0A518D9J6_9BACT</name>
<reference evidence="1 2" key="1">
    <citation type="submission" date="2019-02" db="EMBL/GenBank/DDBJ databases">
        <title>Deep-cultivation of Planctomycetes and their phenomic and genomic characterization uncovers novel biology.</title>
        <authorList>
            <person name="Wiegand S."/>
            <person name="Jogler M."/>
            <person name="Boedeker C."/>
            <person name="Pinto D."/>
            <person name="Vollmers J."/>
            <person name="Rivas-Marin E."/>
            <person name="Kohn T."/>
            <person name="Peeters S.H."/>
            <person name="Heuer A."/>
            <person name="Rast P."/>
            <person name="Oberbeckmann S."/>
            <person name="Bunk B."/>
            <person name="Jeske O."/>
            <person name="Meyerdierks A."/>
            <person name="Storesund J.E."/>
            <person name="Kallscheuer N."/>
            <person name="Luecker S."/>
            <person name="Lage O.M."/>
            <person name="Pohl T."/>
            <person name="Merkel B.J."/>
            <person name="Hornburger P."/>
            <person name="Mueller R.-W."/>
            <person name="Bruemmer F."/>
            <person name="Labrenz M."/>
            <person name="Spormann A.M."/>
            <person name="Op den Camp H."/>
            <person name="Overmann J."/>
            <person name="Amann R."/>
            <person name="Jetten M.S.M."/>
            <person name="Mascher T."/>
            <person name="Medema M.H."/>
            <person name="Devos D.P."/>
            <person name="Kaster A.-K."/>
            <person name="Ovreas L."/>
            <person name="Rohde M."/>
            <person name="Galperin M.Y."/>
            <person name="Jogler C."/>
        </authorList>
    </citation>
    <scope>NUCLEOTIDE SEQUENCE [LARGE SCALE GENOMIC DNA]</scope>
    <source>
        <strain evidence="1 2">Pla175</strain>
    </source>
</reference>
<dbReference type="RefSeq" id="WP_145282790.1">
    <property type="nucleotide sequence ID" value="NZ_CP036291.1"/>
</dbReference>
<dbReference type="Proteomes" id="UP000317429">
    <property type="component" value="Chromosome"/>
</dbReference>
<dbReference type="EMBL" id="CP036291">
    <property type="protein sequence ID" value="QDU88167.1"/>
    <property type="molecule type" value="Genomic_DNA"/>
</dbReference>
<keyword evidence="2" id="KW-1185">Reference proteome</keyword>
<accession>A0A518D9J6</accession>
<sequence length="279" mass="30952">MAGLLIAATLHAQPAPASGVVLPPPPVEAEWFTLPRPQHAWARHPVGAYRTLRVVTETFDDSGRFVARTETEQTDRLVGVTAENYTLQTTVKLQVGAARTPGQTEACSYRLLTDSATVVTSQVELEPAELSIEGRTIRCRRFRISTEAGQRTGTETVWYSPDVSPFVLRRDRSVAETPDSTPTEISETVTELQMPLLEDDGVLETHFVRSVSQRPNGRVDRVEMRGDRVPGGLVSASSVERDADGRRVRWSASEIVDFGSDGKSESAPRRWRLFHRRAE</sequence>
<proteinExistence type="predicted"/>
<evidence type="ECO:0000313" key="2">
    <source>
        <dbReference type="Proteomes" id="UP000317429"/>
    </source>
</evidence>
<dbReference type="OrthoDB" id="280496at2"/>
<gene>
    <name evidence="1" type="ORF">Pla175_15380</name>
</gene>
<protein>
    <submittedName>
        <fullName evidence="1">Uncharacterized protein</fullName>
    </submittedName>
</protein>
<dbReference type="AlphaFoldDB" id="A0A518D9J6"/>
<dbReference type="KEGG" id="pnd:Pla175_15380"/>
<evidence type="ECO:0000313" key="1">
    <source>
        <dbReference type="EMBL" id="QDU88167.1"/>
    </source>
</evidence>